<dbReference type="PANTHER" id="PTHR24304">
    <property type="entry name" value="CYTOCHROME P450 FAMILY 7"/>
    <property type="match status" value="1"/>
</dbReference>
<dbReference type="GO" id="GO:0008395">
    <property type="term" value="F:steroid hydroxylase activity"/>
    <property type="evidence" value="ECO:0007669"/>
    <property type="project" value="TreeGrafter"/>
</dbReference>
<dbReference type="InterPro" id="IPR050529">
    <property type="entry name" value="CYP450_sterol_14alpha_dmase"/>
</dbReference>
<comment type="cofactor">
    <cofactor evidence="1 6">
        <name>heme</name>
        <dbReference type="ChEBI" id="CHEBI:30413"/>
    </cofactor>
</comment>
<keyword evidence="5 6" id="KW-0408">Iron</keyword>
<comment type="similarity">
    <text evidence="2">Belongs to the cytochrome P450 family.</text>
</comment>
<feature type="transmembrane region" description="Helical" evidence="7">
    <location>
        <begin position="308"/>
        <end position="332"/>
    </location>
</feature>
<sequence>MDRLPILPLTVLLVLLSLLAAIARQGSKIQRKPPRLSETIPFVSNTWQFITNKQRFIDRVREALKSSPIVSCWLGPLKVHFVAGGSNTSLLFRSSFTSEPWINRIQKHAAGYTSNDLKKFTGDESGGASLPRKSTKASPPPEKRIWHLMHRVNEDGLMNENSLTTFTKTYQGFFNERITAFTIGEWVEDIHVFAFLKQDMAAAATRSMLGHRIIDLYPDILDAFWDWEQYTDMLAFGIAGWFNWRAVAARDRFCDMCFTWYETACREYDWKKAVHDAQVEEWEPILGSRMSRGHVRWMKDFEFSDRTIGGMLALFIFGLHANTIPIGTWMLIEIIKNPELFRAIKQEISQAMIQGHTCSEFLDYPMLAALPLIQSVYVEVLRLHVGILLTRTSTEYVEFASYDLPKGSVLQAPTAVPHLDEEIWGTPDHPAREFWAYRHVELKKVRDATGQITNRLEFSMKGRKASYFPYGGGFHMCTGRKYAKSEILTSVAMIVSRFDVEFVGWVKPDGSRSGRPAIDSTGNAVASHPDRDMKIRWQRLW</sequence>
<dbReference type="InterPro" id="IPR036396">
    <property type="entry name" value="Cyt_P450_sf"/>
</dbReference>
<dbReference type="GO" id="GO:0005506">
    <property type="term" value="F:iron ion binding"/>
    <property type="evidence" value="ECO:0007669"/>
    <property type="project" value="InterPro"/>
</dbReference>
<evidence type="ECO:0000256" key="5">
    <source>
        <dbReference type="ARBA" id="ARBA00023004"/>
    </source>
</evidence>
<dbReference type="InterPro" id="IPR001128">
    <property type="entry name" value="Cyt_P450"/>
</dbReference>
<dbReference type="OrthoDB" id="3366823at2759"/>
<evidence type="ECO:0000313" key="9">
    <source>
        <dbReference type="EMBL" id="PVH99859.1"/>
    </source>
</evidence>
<dbReference type="CDD" id="cd11040">
    <property type="entry name" value="CYP7_CYP8-like"/>
    <property type="match status" value="1"/>
</dbReference>
<evidence type="ECO:0000256" key="6">
    <source>
        <dbReference type="PIRSR" id="PIRSR602403-1"/>
    </source>
</evidence>
<evidence type="ECO:0000256" key="8">
    <source>
        <dbReference type="SAM" id="SignalP"/>
    </source>
</evidence>
<dbReference type="InterPro" id="IPR002403">
    <property type="entry name" value="Cyt_P450_E_grp-IV"/>
</dbReference>
<keyword evidence="4 6" id="KW-0479">Metal-binding</keyword>
<accession>A0A2V1DRB1</accession>
<dbReference type="GO" id="GO:0016705">
    <property type="term" value="F:oxidoreductase activity, acting on paired donors, with incorporation or reduction of molecular oxygen"/>
    <property type="evidence" value="ECO:0007669"/>
    <property type="project" value="InterPro"/>
</dbReference>
<gene>
    <name evidence="9" type="ORF">DM02DRAFT_710059</name>
</gene>
<keyword evidence="7" id="KW-1133">Transmembrane helix</keyword>
<feature type="chain" id="PRO_5016031121" evidence="8">
    <location>
        <begin position="24"/>
        <end position="541"/>
    </location>
</feature>
<feature type="binding site" description="axial binding residue" evidence="6">
    <location>
        <position position="477"/>
    </location>
    <ligand>
        <name>heme</name>
        <dbReference type="ChEBI" id="CHEBI:30413"/>
    </ligand>
    <ligandPart>
        <name>Fe</name>
        <dbReference type="ChEBI" id="CHEBI:18248"/>
    </ligandPart>
</feature>
<evidence type="ECO:0000313" key="10">
    <source>
        <dbReference type="Proteomes" id="UP000244855"/>
    </source>
</evidence>
<evidence type="ECO:0000256" key="2">
    <source>
        <dbReference type="ARBA" id="ARBA00010617"/>
    </source>
</evidence>
<keyword evidence="8" id="KW-0732">Signal</keyword>
<reference evidence="9 10" key="1">
    <citation type="journal article" date="2018" name="Sci. Rep.">
        <title>Comparative genomics provides insights into the lifestyle and reveals functional heterogeneity of dark septate endophytic fungi.</title>
        <authorList>
            <person name="Knapp D.G."/>
            <person name="Nemeth J.B."/>
            <person name="Barry K."/>
            <person name="Hainaut M."/>
            <person name="Henrissat B."/>
            <person name="Johnson J."/>
            <person name="Kuo A."/>
            <person name="Lim J.H.P."/>
            <person name="Lipzen A."/>
            <person name="Nolan M."/>
            <person name="Ohm R.A."/>
            <person name="Tamas L."/>
            <person name="Grigoriev I.V."/>
            <person name="Spatafora J.W."/>
            <person name="Nagy L.G."/>
            <person name="Kovacs G.M."/>
        </authorList>
    </citation>
    <scope>NUCLEOTIDE SEQUENCE [LARGE SCALE GENOMIC DNA]</scope>
    <source>
        <strain evidence="9 10">DSE2036</strain>
    </source>
</reference>
<proteinExistence type="inferred from homology"/>
<evidence type="ECO:0000256" key="7">
    <source>
        <dbReference type="SAM" id="Phobius"/>
    </source>
</evidence>
<evidence type="ECO:0000256" key="4">
    <source>
        <dbReference type="ARBA" id="ARBA00022723"/>
    </source>
</evidence>
<dbReference type="GO" id="GO:0020037">
    <property type="term" value="F:heme binding"/>
    <property type="evidence" value="ECO:0007669"/>
    <property type="project" value="InterPro"/>
</dbReference>
<keyword evidence="7" id="KW-0472">Membrane</keyword>
<feature type="signal peptide" evidence="8">
    <location>
        <begin position="1"/>
        <end position="23"/>
    </location>
</feature>
<dbReference type="Pfam" id="PF00067">
    <property type="entry name" value="p450"/>
    <property type="match status" value="1"/>
</dbReference>
<dbReference type="PRINTS" id="PR00465">
    <property type="entry name" value="EP450IV"/>
</dbReference>
<organism evidence="9 10">
    <name type="scientific">Periconia macrospinosa</name>
    <dbReference type="NCBI Taxonomy" id="97972"/>
    <lineage>
        <taxon>Eukaryota</taxon>
        <taxon>Fungi</taxon>
        <taxon>Dikarya</taxon>
        <taxon>Ascomycota</taxon>
        <taxon>Pezizomycotina</taxon>
        <taxon>Dothideomycetes</taxon>
        <taxon>Pleosporomycetidae</taxon>
        <taxon>Pleosporales</taxon>
        <taxon>Massarineae</taxon>
        <taxon>Periconiaceae</taxon>
        <taxon>Periconia</taxon>
    </lineage>
</organism>
<keyword evidence="10" id="KW-1185">Reference proteome</keyword>
<dbReference type="Proteomes" id="UP000244855">
    <property type="component" value="Unassembled WGS sequence"/>
</dbReference>
<evidence type="ECO:0000256" key="3">
    <source>
        <dbReference type="ARBA" id="ARBA00022617"/>
    </source>
</evidence>
<dbReference type="Gene3D" id="1.10.630.10">
    <property type="entry name" value="Cytochrome P450"/>
    <property type="match status" value="1"/>
</dbReference>
<dbReference type="STRING" id="97972.A0A2V1DRB1"/>
<dbReference type="EMBL" id="KZ805383">
    <property type="protein sequence ID" value="PVH99859.1"/>
    <property type="molecule type" value="Genomic_DNA"/>
</dbReference>
<dbReference type="SUPFAM" id="SSF48264">
    <property type="entry name" value="Cytochrome P450"/>
    <property type="match status" value="1"/>
</dbReference>
<evidence type="ECO:0000256" key="1">
    <source>
        <dbReference type="ARBA" id="ARBA00001971"/>
    </source>
</evidence>
<keyword evidence="3 6" id="KW-0349">Heme</keyword>
<name>A0A2V1DRB1_9PLEO</name>
<dbReference type="PANTHER" id="PTHR24304:SF2">
    <property type="entry name" value="24-HYDROXYCHOLESTEROL 7-ALPHA-HYDROXYLASE"/>
    <property type="match status" value="1"/>
</dbReference>
<dbReference type="AlphaFoldDB" id="A0A2V1DRB1"/>
<protein>
    <submittedName>
        <fullName evidence="9">Cytochrome P450</fullName>
    </submittedName>
</protein>
<keyword evidence="7" id="KW-0812">Transmembrane</keyword>